<dbReference type="Pfam" id="PF00534">
    <property type="entry name" value="Glycos_transf_1"/>
    <property type="match status" value="1"/>
</dbReference>
<evidence type="ECO:0000259" key="1">
    <source>
        <dbReference type="Pfam" id="PF00534"/>
    </source>
</evidence>
<dbReference type="GO" id="GO:0016757">
    <property type="term" value="F:glycosyltransferase activity"/>
    <property type="evidence" value="ECO:0007669"/>
    <property type="project" value="InterPro"/>
</dbReference>
<dbReference type="Proteomes" id="UP000288051">
    <property type="component" value="Unassembled WGS sequence"/>
</dbReference>
<evidence type="ECO:0000313" key="3">
    <source>
        <dbReference type="EMBL" id="RTH32330.1"/>
    </source>
</evidence>
<dbReference type="PANTHER" id="PTHR12526:SF630">
    <property type="entry name" value="GLYCOSYLTRANSFERASE"/>
    <property type="match status" value="1"/>
</dbReference>
<evidence type="ECO:0000259" key="2">
    <source>
        <dbReference type="Pfam" id="PF13439"/>
    </source>
</evidence>
<dbReference type="Pfam" id="PF13439">
    <property type="entry name" value="Glyco_transf_4"/>
    <property type="match status" value="1"/>
</dbReference>
<accession>A0A430S992</accession>
<feature type="domain" description="Glycosyltransferase subfamily 4-like N-terminal" evidence="2">
    <location>
        <begin position="19"/>
        <end position="175"/>
    </location>
</feature>
<dbReference type="PANTHER" id="PTHR12526">
    <property type="entry name" value="GLYCOSYLTRANSFERASE"/>
    <property type="match status" value="1"/>
</dbReference>
<dbReference type="AlphaFoldDB" id="A0A430S992"/>
<name>A0A430S992_THESC</name>
<dbReference type="CDD" id="cd03811">
    <property type="entry name" value="GT4_GT28_WabH-like"/>
    <property type="match status" value="1"/>
</dbReference>
<dbReference type="Gene3D" id="3.40.50.2000">
    <property type="entry name" value="Glycogen Phosphorylase B"/>
    <property type="match status" value="2"/>
</dbReference>
<dbReference type="SUPFAM" id="SSF53756">
    <property type="entry name" value="UDP-Glycosyltransferase/glycogen phosphorylase"/>
    <property type="match status" value="1"/>
</dbReference>
<protein>
    <submittedName>
        <fullName evidence="3">Glycosyl transferase</fullName>
    </submittedName>
</protein>
<comment type="caution">
    <text evidence="3">The sequence shown here is derived from an EMBL/GenBank/DDBJ whole genome shotgun (WGS) entry which is preliminary data.</text>
</comment>
<feature type="domain" description="Glycosyl transferase family 1" evidence="1">
    <location>
        <begin position="193"/>
        <end position="342"/>
    </location>
</feature>
<dbReference type="InterPro" id="IPR001296">
    <property type="entry name" value="Glyco_trans_1"/>
</dbReference>
<proteinExistence type="predicted"/>
<gene>
    <name evidence="3" type="ORF">CSW37_12165</name>
</gene>
<organism evidence="3 4">
    <name type="scientific">Thermus scotoductus</name>
    <dbReference type="NCBI Taxonomy" id="37636"/>
    <lineage>
        <taxon>Bacteria</taxon>
        <taxon>Thermotogati</taxon>
        <taxon>Deinococcota</taxon>
        <taxon>Deinococci</taxon>
        <taxon>Thermales</taxon>
        <taxon>Thermaceae</taxon>
        <taxon>Thermus</taxon>
    </lineage>
</organism>
<evidence type="ECO:0000313" key="4">
    <source>
        <dbReference type="Proteomes" id="UP000288051"/>
    </source>
</evidence>
<reference evidence="3 4" key="1">
    <citation type="journal article" date="2019" name="Extremophiles">
        <title>Biogeography of thermophiles and predominance of Thermus scotoductus in domestic water heaters.</title>
        <authorList>
            <person name="Wilpiszeski R.L."/>
            <person name="Zhang Z."/>
            <person name="House C.H."/>
        </authorList>
    </citation>
    <scope>NUCLEOTIDE SEQUENCE [LARGE SCALE GENOMIC DNA]</scope>
    <source>
        <strain evidence="3 4">24_S24</strain>
    </source>
</reference>
<keyword evidence="3" id="KW-0808">Transferase</keyword>
<dbReference type="InterPro" id="IPR028098">
    <property type="entry name" value="Glyco_trans_4-like_N"/>
</dbReference>
<dbReference type="RefSeq" id="WP_126209401.1">
    <property type="nucleotide sequence ID" value="NZ_PELZ01000452.1"/>
</dbReference>
<dbReference type="EMBL" id="PELZ01000452">
    <property type="protein sequence ID" value="RTH32330.1"/>
    <property type="molecule type" value="Genomic_DNA"/>
</dbReference>
<sequence length="365" mass="40372">MRYDETPRLALFLPSLRGGGAERVMVHLARGFAERGFQVDLVLAKAEGPYLAEVPPSVRVVDLRASRVLFSLPGLVRYLRKERPHALLSALDHANVIVCLAHRLARVPSRLVISEHNTLSASRPQNARGRLLPWFMRWTYPWADAVIAVSQGVAEDLIHLTGLPREKIQVIYNPVVTPELFAKAREPLDHPWLASGEPPVILGVGRLTEQKDFPTLIRAFALVRAQRPARLMILGEGELRPQLEALVHELGLQDDVALPGFVENPYAYMARAAVFVLSSRREGFGNVLVEAMACGTPVVSTDCPSGPREILDHGKYGRLVPVGDVKSLAESILKAMDEPPYRDLSRVAEFTLEKSLERYGAVLGV</sequence>